<comment type="catalytic activity">
    <reaction evidence="1">
        <text>2-phosphoglycolate + H2O = glycolate + phosphate</text>
        <dbReference type="Rhea" id="RHEA:14369"/>
        <dbReference type="ChEBI" id="CHEBI:15377"/>
        <dbReference type="ChEBI" id="CHEBI:29805"/>
        <dbReference type="ChEBI" id="CHEBI:43474"/>
        <dbReference type="ChEBI" id="CHEBI:58033"/>
        <dbReference type="EC" id="3.1.3.18"/>
    </reaction>
</comment>
<dbReference type="InterPro" id="IPR050155">
    <property type="entry name" value="HAD-like_hydrolase_sf"/>
</dbReference>
<evidence type="ECO:0000256" key="2">
    <source>
        <dbReference type="ARBA" id="ARBA00004818"/>
    </source>
</evidence>
<gene>
    <name evidence="5" type="ORF">C4N9_12045</name>
</gene>
<dbReference type="Pfam" id="PF00702">
    <property type="entry name" value="Hydrolase"/>
    <property type="match status" value="1"/>
</dbReference>
<dbReference type="InterPro" id="IPR036412">
    <property type="entry name" value="HAD-like_sf"/>
</dbReference>
<keyword evidence="6" id="KW-1185">Reference proteome</keyword>
<dbReference type="PRINTS" id="PR00413">
    <property type="entry name" value="HADHALOGNASE"/>
</dbReference>
<dbReference type="GeneID" id="94365622"/>
<dbReference type="CDD" id="cd01427">
    <property type="entry name" value="HAD_like"/>
    <property type="match status" value="1"/>
</dbReference>
<dbReference type="OrthoDB" id="9797743at2"/>
<dbReference type="GO" id="GO:0005829">
    <property type="term" value="C:cytosol"/>
    <property type="evidence" value="ECO:0007669"/>
    <property type="project" value="TreeGrafter"/>
</dbReference>
<accession>A0A2U2C9Z5</accession>
<dbReference type="EMBL" id="QEYD01000006">
    <property type="protein sequence ID" value="PWE28706.1"/>
    <property type="molecule type" value="Genomic_DNA"/>
</dbReference>
<evidence type="ECO:0000313" key="5">
    <source>
        <dbReference type="EMBL" id="PWE28706.1"/>
    </source>
</evidence>
<dbReference type="GO" id="GO:0006281">
    <property type="term" value="P:DNA repair"/>
    <property type="evidence" value="ECO:0007669"/>
    <property type="project" value="TreeGrafter"/>
</dbReference>
<dbReference type="PANTHER" id="PTHR43434">
    <property type="entry name" value="PHOSPHOGLYCOLATE PHOSPHATASE"/>
    <property type="match status" value="1"/>
</dbReference>
<name>A0A2U2C9Z5_9RHOB</name>
<dbReference type="AlphaFoldDB" id="A0A2U2C9Z5"/>
<evidence type="ECO:0000256" key="1">
    <source>
        <dbReference type="ARBA" id="ARBA00000830"/>
    </source>
</evidence>
<reference evidence="5 6" key="1">
    <citation type="submission" date="2018-05" db="EMBL/GenBank/DDBJ databases">
        <title>Pararhodobacter marina sp. nov., isolated from deep-sea water of the Indian Ocean.</title>
        <authorList>
            <person name="Lai Q.Sr."/>
            <person name="Liu X."/>
            <person name="Shao Z."/>
        </authorList>
    </citation>
    <scope>NUCLEOTIDE SEQUENCE [LARGE SCALE GENOMIC DNA]</scope>
    <source>
        <strain evidence="5 6">CIC4N-9</strain>
    </source>
</reference>
<comment type="pathway">
    <text evidence="2">Organic acid metabolism; glycolate biosynthesis; glycolate from 2-phosphoglycolate: step 1/1.</text>
</comment>
<evidence type="ECO:0000256" key="4">
    <source>
        <dbReference type="ARBA" id="ARBA00013078"/>
    </source>
</evidence>
<dbReference type="SFLD" id="SFLDG01129">
    <property type="entry name" value="C1.5:_HAD__Beta-PGM__Phosphata"/>
    <property type="match status" value="1"/>
</dbReference>
<dbReference type="GO" id="GO:0008967">
    <property type="term" value="F:phosphoglycolate phosphatase activity"/>
    <property type="evidence" value="ECO:0007669"/>
    <property type="project" value="UniProtKB-EC"/>
</dbReference>
<dbReference type="NCBIfam" id="TIGR01509">
    <property type="entry name" value="HAD-SF-IA-v3"/>
    <property type="match status" value="1"/>
</dbReference>
<evidence type="ECO:0000256" key="3">
    <source>
        <dbReference type="ARBA" id="ARBA00006171"/>
    </source>
</evidence>
<dbReference type="SFLD" id="SFLDS00003">
    <property type="entry name" value="Haloacid_Dehalogenase"/>
    <property type="match status" value="1"/>
</dbReference>
<protein>
    <recommendedName>
        <fullName evidence="4">phosphoglycolate phosphatase</fullName>
        <ecNumber evidence="4">3.1.3.18</ecNumber>
    </recommendedName>
</protein>
<dbReference type="RefSeq" id="WP_109533567.1">
    <property type="nucleotide sequence ID" value="NZ_QEYD01000006.1"/>
</dbReference>
<dbReference type="PANTHER" id="PTHR43434:SF1">
    <property type="entry name" value="PHOSPHOGLYCOLATE PHOSPHATASE"/>
    <property type="match status" value="1"/>
</dbReference>
<dbReference type="InterPro" id="IPR023214">
    <property type="entry name" value="HAD_sf"/>
</dbReference>
<proteinExistence type="inferred from homology"/>
<organism evidence="5 6">
    <name type="scientific">Pararhodobacter marinus</name>
    <dbReference type="NCBI Taxonomy" id="2184063"/>
    <lineage>
        <taxon>Bacteria</taxon>
        <taxon>Pseudomonadati</taxon>
        <taxon>Pseudomonadota</taxon>
        <taxon>Alphaproteobacteria</taxon>
        <taxon>Rhodobacterales</taxon>
        <taxon>Paracoccaceae</taxon>
        <taxon>Pararhodobacter</taxon>
    </lineage>
</organism>
<dbReference type="EC" id="3.1.3.18" evidence="4"/>
<sequence length="230" mass="24407">MSFQGLRGILFDKDGTLFDFQATWGNWARELLRRIAGAETGRARSMAEALRFDLQTGRFHADSPVIAGTGDEVVGLLAPYARMSRAALSELVAGEAARAPLAPAVPLRPLLTRLRAAGLRLGVATNDYEAVARRHLAAEADLFDVIAGFDSGHGGKPAPGMLLAFAEKCGLRPDEILMVGDSRHDLQAGRAAGMRTLAVLTGVATEADLDDLADAVRPDIGHLPTLLSLD</sequence>
<dbReference type="InterPro" id="IPR006439">
    <property type="entry name" value="HAD-SF_hydro_IA"/>
</dbReference>
<dbReference type="Proteomes" id="UP000244940">
    <property type="component" value="Unassembled WGS sequence"/>
</dbReference>
<dbReference type="Gene3D" id="3.40.50.1000">
    <property type="entry name" value="HAD superfamily/HAD-like"/>
    <property type="match status" value="1"/>
</dbReference>
<comment type="caution">
    <text evidence="5">The sequence shown here is derived from an EMBL/GenBank/DDBJ whole genome shotgun (WGS) entry which is preliminary data.</text>
</comment>
<dbReference type="SUPFAM" id="SSF56784">
    <property type="entry name" value="HAD-like"/>
    <property type="match status" value="1"/>
</dbReference>
<comment type="similarity">
    <text evidence="3">Belongs to the HAD-like hydrolase superfamily. CbbY/CbbZ/Gph/YieH family.</text>
</comment>
<dbReference type="NCBIfam" id="TIGR01549">
    <property type="entry name" value="HAD-SF-IA-v1"/>
    <property type="match status" value="1"/>
</dbReference>
<evidence type="ECO:0000313" key="6">
    <source>
        <dbReference type="Proteomes" id="UP000244940"/>
    </source>
</evidence>
<dbReference type="Gene3D" id="1.10.150.240">
    <property type="entry name" value="Putative phosphatase, domain 2"/>
    <property type="match status" value="1"/>
</dbReference>
<dbReference type="InterPro" id="IPR023198">
    <property type="entry name" value="PGP-like_dom2"/>
</dbReference>